<evidence type="ECO:0000256" key="1">
    <source>
        <dbReference type="SAM" id="MobiDB-lite"/>
    </source>
</evidence>
<keyword evidence="3" id="KW-1185">Reference proteome</keyword>
<gene>
    <name evidence="2" type="ORF">BSO21_30365</name>
</gene>
<evidence type="ECO:0000313" key="3">
    <source>
        <dbReference type="Proteomes" id="UP000187158"/>
    </source>
</evidence>
<proteinExistence type="predicted"/>
<dbReference type="RefSeq" id="WP_076220593.1">
    <property type="nucleotide sequence ID" value="NZ_MPVM01000040.1"/>
</dbReference>
<organism evidence="2 3">
    <name type="scientific">Paenibacillus odorifer</name>
    <dbReference type="NCBI Taxonomy" id="189426"/>
    <lineage>
        <taxon>Bacteria</taxon>
        <taxon>Bacillati</taxon>
        <taxon>Bacillota</taxon>
        <taxon>Bacilli</taxon>
        <taxon>Bacillales</taxon>
        <taxon>Paenibacillaceae</taxon>
        <taxon>Paenibacillus</taxon>
    </lineage>
</organism>
<feature type="region of interest" description="Disordered" evidence="1">
    <location>
        <begin position="18"/>
        <end position="51"/>
    </location>
</feature>
<dbReference type="EMBL" id="MPVP01000410">
    <property type="protein sequence ID" value="OMD07202.1"/>
    <property type="molecule type" value="Genomic_DNA"/>
</dbReference>
<reference evidence="2 3" key="1">
    <citation type="submission" date="2016-11" db="EMBL/GenBank/DDBJ databases">
        <title>Paenibacillus species isolates.</title>
        <authorList>
            <person name="Beno S.M."/>
        </authorList>
    </citation>
    <scope>NUCLEOTIDE SEQUENCE [LARGE SCALE GENOMIC DNA]</scope>
    <source>
        <strain evidence="2 3">FSL H7-0433</strain>
    </source>
</reference>
<evidence type="ECO:0008006" key="4">
    <source>
        <dbReference type="Google" id="ProtNLM"/>
    </source>
</evidence>
<protein>
    <recommendedName>
        <fullName evidence="4">DUF3892 domain-containing protein</fullName>
    </recommendedName>
</protein>
<comment type="caution">
    <text evidence="2">The sequence shown here is derived from an EMBL/GenBank/DDBJ whole genome shotgun (WGS) entry which is preliminary data.</text>
</comment>
<accession>A0ABX3GEM0</accession>
<name>A0ABX3GEM0_9BACL</name>
<dbReference type="Proteomes" id="UP000187158">
    <property type="component" value="Unassembled WGS sequence"/>
</dbReference>
<evidence type="ECO:0000313" key="2">
    <source>
        <dbReference type="EMBL" id="OMD07202.1"/>
    </source>
</evidence>
<sequence>MAKQVQAVGNKTAFYYSGTSSVSGNRKGNERLMPESTRVTASGELRYSSSSDPQVATEISKLLEQANYYNHLADQKDEQPRLEILHRIVSLES</sequence>